<dbReference type="Proteomes" id="UP001516023">
    <property type="component" value="Unassembled WGS sequence"/>
</dbReference>
<evidence type="ECO:0000256" key="2">
    <source>
        <dbReference type="SAM" id="Phobius"/>
    </source>
</evidence>
<feature type="transmembrane region" description="Helical" evidence="2">
    <location>
        <begin position="144"/>
        <end position="166"/>
    </location>
</feature>
<proteinExistence type="predicted"/>
<comment type="caution">
    <text evidence="3">The sequence shown here is derived from an EMBL/GenBank/DDBJ whole genome shotgun (WGS) entry which is preliminary data.</text>
</comment>
<gene>
    <name evidence="3" type="ORF">HJC23_013804</name>
</gene>
<feature type="compositionally biased region" description="Polar residues" evidence="1">
    <location>
        <begin position="590"/>
        <end position="604"/>
    </location>
</feature>
<sequence length="900" mass="96793">MMVSEASGGAEVSVVPPSSSNKNGTASANAKSNSTVKGGKMSVSDFVSSSFARFEAEYGPSLVEVSAGSEASRLLASRHNKNNNGNTATKGSIGEDNNTDNEGSTADEEDEEEPFWSLLLTLYLPLLLFGLRRSTFGTFSFLRTFLLGHVLRFLISFILFSIPTSFSERFDKWWGHVVQIYWVQHVLWAITGEDRFHPHYHNHHLHNSGSISHYQCCNEGNSSGALSVGAMPVNSASRRGFNPDHVWPPPGLTLLTLITVVAFVCSRLVLTCRMASSISTNSDGVAYVLQLISFGLVMLRDEPIYTIAAAASLFGLVLLGGVIHRTLSSKTQRNASQAEDGGVSSSSRKTKKGKKGKSGRHGHHNTSRGRGKVRGGHFRSAKDLYDSPTRHRSRSRSLPRSEEDTHKNECKASQAADDSVSNDFDGSNPLPKASARESRDSVVSLDSQTSPFLSQNSLSKLRPYSVDSSLPQLSDDVSSCSSIAGSLIEVPGSKPLKCVLEDADNNLNRRKSKHSAKRDKIPATSGTQSPAPQSSATRAPPGFIANDLTMTPSRVSPLTVSNPSSSPYKISGSSSISPIRKAVSRPTPPTAKTSYDGSHSVQHASRTRARTTDGIIKHPYSAPLSQNVIASAKSPVHFQSPSLNQPPGIVRYGLPDYSAYAQSDNRYDPRKIELAAFLARVGLVGSACADLLRDIFDVDALAALTPEQLFAYSIGSEKQMEIAVLLKARQLSLQQQQQMRHVPQSHHKLKAASTSVIRPPPGLGFTCTAAASEPGVAALPNAPVSPTTRPLSQARSFAPDSSSRFLLSSPVSSTYGGDGSSKFTLQSLRSTANNSMLTGQVTDLLMQGSFCHNSSPLPLPIGSRLLSSIDRSEPLQTDDEKIDADLRQLGDRMVGSILDF</sequence>
<feature type="compositionally biased region" description="Basic and acidic residues" evidence="1">
    <location>
        <begin position="380"/>
        <end position="389"/>
    </location>
</feature>
<feature type="compositionally biased region" description="Low complexity" evidence="1">
    <location>
        <begin position="561"/>
        <end position="579"/>
    </location>
</feature>
<dbReference type="AlphaFoldDB" id="A0ABD3NDZ2"/>
<feature type="compositionally biased region" description="Polar residues" evidence="1">
    <location>
        <begin position="21"/>
        <end position="36"/>
    </location>
</feature>
<feature type="compositionally biased region" description="Basic residues" evidence="1">
    <location>
        <begin position="348"/>
        <end position="379"/>
    </location>
</feature>
<keyword evidence="2" id="KW-0472">Membrane</keyword>
<feature type="region of interest" description="Disordered" evidence="1">
    <location>
        <begin position="77"/>
        <end position="108"/>
    </location>
</feature>
<feature type="compositionally biased region" description="Basic residues" evidence="1">
    <location>
        <begin position="508"/>
        <end position="517"/>
    </location>
</feature>
<accession>A0ABD3NDZ2</accession>
<feature type="region of interest" description="Disordered" evidence="1">
    <location>
        <begin position="1"/>
        <end position="41"/>
    </location>
</feature>
<feature type="region of interest" description="Disordered" evidence="1">
    <location>
        <begin position="507"/>
        <end position="609"/>
    </location>
</feature>
<evidence type="ECO:0000313" key="3">
    <source>
        <dbReference type="EMBL" id="KAL3773894.1"/>
    </source>
</evidence>
<dbReference type="EMBL" id="JABMIG020000631">
    <property type="protein sequence ID" value="KAL3773894.1"/>
    <property type="molecule type" value="Genomic_DNA"/>
</dbReference>
<feature type="transmembrane region" description="Helical" evidence="2">
    <location>
        <begin position="115"/>
        <end position="132"/>
    </location>
</feature>
<keyword evidence="4" id="KW-1185">Reference proteome</keyword>
<feature type="transmembrane region" description="Helical" evidence="2">
    <location>
        <begin position="251"/>
        <end position="270"/>
    </location>
</feature>
<keyword evidence="2" id="KW-1133">Transmembrane helix</keyword>
<feature type="compositionally biased region" description="Polar residues" evidence="1">
    <location>
        <begin position="524"/>
        <end position="537"/>
    </location>
</feature>
<keyword evidence="2" id="KW-0812">Transmembrane</keyword>
<reference evidence="3 4" key="1">
    <citation type="journal article" date="2020" name="G3 (Bethesda)">
        <title>Improved Reference Genome for Cyclotella cryptica CCMP332, a Model for Cell Wall Morphogenesis, Salinity Adaptation, and Lipid Production in Diatoms (Bacillariophyta).</title>
        <authorList>
            <person name="Roberts W.R."/>
            <person name="Downey K.M."/>
            <person name="Ruck E.C."/>
            <person name="Traller J.C."/>
            <person name="Alverson A.J."/>
        </authorList>
    </citation>
    <scope>NUCLEOTIDE SEQUENCE [LARGE SCALE GENOMIC DNA]</scope>
    <source>
        <strain evidence="3 4">CCMP332</strain>
    </source>
</reference>
<feature type="compositionally biased region" description="Low complexity" evidence="1">
    <location>
        <begin position="82"/>
        <end position="91"/>
    </location>
</feature>
<feature type="compositionally biased region" description="Polar residues" evidence="1">
    <location>
        <begin position="548"/>
        <end position="560"/>
    </location>
</feature>
<feature type="transmembrane region" description="Helical" evidence="2">
    <location>
        <begin position="305"/>
        <end position="323"/>
    </location>
</feature>
<name>A0ABD3NDZ2_9STRA</name>
<protein>
    <submittedName>
        <fullName evidence="3">Uncharacterized protein</fullName>
    </submittedName>
</protein>
<feature type="compositionally biased region" description="Basic and acidic residues" evidence="1">
    <location>
        <begin position="399"/>
        <end position="410"/>
    </location>
</feature>
<organism evidence="3 4">
    <name type="scientific">Cyclotella cryptica</name>
    <dbReference type="NCBI Taxonomy" id="29204"/>
    <lineage>
        <taxon>Eukaryota</taxon>
        <taxon>Sar</taxon>
        <taxon>Stramenopiles</taxon>
        <taxon>Ochrophyta</taxon>
        <taxon>Bacillariophyta</taxon>
        <taxon>Coscinodiscophyceae</taxon>
        <taxon>Thalassiosirophycidae</taxon>
        <taxon>Stephanodiscales</taxon>
        <taxon>Stephanodiscaceae</taxon>
        <taxon>Cyclotella</taxon>
    </lineage>
</organism>
<evidence type="ECO:0000313" key="4">
    <source>
        <dbReference type="Proteomes" id="UP001516023"/>
    </source>
</evidence>
<feature type="region of interest" description="Disordered" evidence="1">
    <location>
        <begin position="329"/>
        <end position="449"/>
    </location>
</feature>
<evidence type="ECO:0000256" key="1">
    <source>
        <dbReference type="SAM" id="MobiDB-lite"/>
    </source>
</evidence>